<protein>
    <submittedName>
        <fullName evidence="1">Uncharacterized protein</fullName>
    </submittedName>
</protein>
<evidence type="ECO:0000313" key="2">
    <source>
        <dbReference type="Proteomes" id="UP001162992"/>
    </source>
</evidence>
<organism evidence="1 2">
    <name type="scientific">Diphasiastrum complanatum</name>
    <name type="common">Issler's clubmoss</name>
    <name type="synonym">Lycopodium complanatum</name>
    <dbReference type="NCBI Taxonomy" id="34168"/>
    <lineage>
        <taxon>Eukaryota</taxon>
        <taxon>Viridiplantae</taxon>
        <taxon>Streptophyta</taxon>
        <taxon>Embryophyta</taxon>
        <taxon>Tracheophyta</taxon>
        <taxon>Lycopodiopsida</taxon>
        <taxon>Lycopodiales</taxon>
        <taxon>Lycopodiaceae</taxon>
        <taxon>Lycopodioideae</taxon>
        <taxon>Diphasiastrum</taxon>
    </lineage>
</organism>
<evidence type="ECO:0000313" key="1">
    <source>
        <dbReference type="EMBL" id="KAJ7539526.1"/>
    </source>
</evidence>
<name>A0ACC2CC18_DIPCM</name>
<proteinExistence type="predicted"/>
<keyword evidence="2" id="KW-1185">Reference proteome</keyword>
<gene>
    <name evidence="1" type="ORF">O6H91_11G098600</name>
</gene>
<sequence>MANANESRRSRPALAQQEFDVRHLIEQAQVRWLKPPEICEILQNYERHNFQLNPVAPDKPPSGSIFLFDRKALRYYRKDGHNWRKKNDGKTVREAHERLKVGSIEVLHCYYAHGEDNDNFQRRSYWMLEGVHENIVLVHYLEVKQGAKSKLSQLTQIDIASNVSPSKNQELSYPTTAGLPLPPEIGSSPGTSEVQLGNSSLSSELEGADIEDLPLTDARSTLQQLSRLEIRPGATDVRAPFADSEFARPDWLTSVSSFKHDFAEELKPVVYSRDSQSVAYEALQGLDNMEMPELLQDPGTIDLPSWNEFIDGLQGNDLAGSTEEVKDLIKREADFSIWEDLLEICNHDPSSNYDLPPDALYNVSLGVSQSSVLLQTTVGIPPYATGSGYLMPNGFSQGPQICTGVPFQALEENALEAAAMVNDHKSGTLQLISSSKASSLFEPVQHMTQNQPLASASTYDAENLNDIVILSALQPQLQENSSKIMQPPQEHVLQHEECQKESQQLCSLECDQLTQLISPSITLTQKVNNAEIVSPVSDTSFMQKAGIRTRKKTSGVADRFQVEKLSKLEQHKAPLSMECAGDRFAVNSNVRMDIELEPSLTQEMKFSILDFSPNWGFSYEETKVLISGIFLKTENPLQCQWSCVFGEVEVPAEVANVGVISCKAPSHSPGRVPFFVSSGDKSVRSEVRLFEYRTKMEGCSYCATPSSAQSGRHSPKAEEALLQIRLVCMLFTSSGNACKTDIGRHWEPNRFSSRVYSCSVDEIDDWDSVESLASVSSSIGLKEKIFQMMMKEKLEDWLLTKVSKDAKAALVLNDSGQGLLHLVAALGYDWAVLPILAAGVGVNFRDTRGWTALHWAALYGRENTVLTLLAVGAAAGALTDPTPESVNGCTPADLAASNGHGGLAGYLAEMSLTTHLKSLTIIEKDDKEFFSLSLDWEGENAVEALSDKIRRQQAGDQVDNELSLEQSLRAVRNAAQTAALIRAAFRQHSFRKREVDEIGVLDEYGLSSLHVRKLVAAQKLQRAFQAHLKKRHSAATQIQSKFRSWSRRKDFLDLRYRVIKIQAHVRGYKVRKQYEKVLWAVGVLEKSILRWRRKRTGLREFHLGSHNAMEEDTEAVDDDDDFFKEGRRQKELVVEKAVKRVQSMVGSSGARAQYSRLLEGSQQHKLDYLMQNCEMTTSSLQNSDRINS</sequence>
<comment type="caution">
    <text evidence="1">The sequence shown here is derived from an EMBL/GenBank/DDBJ whole genome shotgun (WGS) entry which is preliminary data.</text>
</comment>
<dbReference type="Proteomes" id="UP001162992">
    <property type="component" value="Chromosome 11"/>
</dbReference>
<reference evidence="2" key="1">
    <citation type="journal article" date="2024" name="Proc. Natl. Acad. Sci. U.S.A.">
        <title>Extraordinary preservation of gene collinearity over three hundred million years revealed in homosporous lycophytes.</title>
        <authorList>
            <person name="Li C."/>
            <person name="Wickell D."/>
            <person name="Kuo L.Y."/>
            <person name="Chen X."/>
            <person name="Nie B."/>
            <person name="Liao X."/>
            <person name="Peng D."/>
            <person name="Ji J."/>
            <person name="Jenkins J."/>
            <person name="Williams M."/>
            <person name="Shu S."/>
            <person name="Plott C."/>
            <person name="Barry K."/>
            <person name="Rajasekar S."/>
            <person name="Grimwood J."/>
            <person name="Han X."/>
            <person name="Sun S."/>
            <person name="Hou Z."/>
            <person name="He W."/>
            <person name="Dai G."/>
            <person name="Sun C."/>
            <person name="Schmutz J."/>
            <person name="Leebens-Mack J.H."/>
            <person name="Li F.W."/>
            <person name="Wang L."/>
        </authorList>
    </citation>
    <scope>NUCLEOTIDE SEQUENCE [LARGE SCALE GENOMIC DNA]</scope>
    <source>
        <strain evidence="2">cv. PW_Plant_1</strain>
    </source>
</reference>
<accession>A0ACC2CC18</accession>
<dbReference type="EMBL" id="CM055102">
    <property type="protein sequence ID" value="KAJ7539526.1"/>
    <property type="molecule type" value="Genomic_DNA"/>
</dbReference>